<feature type="region of interest" description="Disordered" evidence="1">
    <location>
        <begin position="512"/>
        <end position="543"/>
    </location>
</feature>
<feature type="compositionally biased region" description="Basic and acidic residues" evidence="1">
    <location>
        <begin position="1191"/>
        <end position="1205"/>
    </location>
</feature>
<feature type="compositionally biased region" description="Basic and acidic residues" evidence="1">
    <location>
        <begin position="1636"/>
        <end position="1656"/>
    </location>
</feature>
<feature type="region of interest" description="Disordered" evidence="1">
    <location>
        <begin position="1436"/>
        <end position="1460"/>
    </location>
</feature>
<feature type="compositionally biased region" description="Polar residues" evidence="1">
    <location>
        <begin position="703"/>
        <end position="747"/>
    </location>
</feature>
<feature type="region of interest" description="Disordered" evidence="1">
    <location>
        <begin position="1133"/>
        <end position="1255"/>
    </location>
</feature>
<feature type="compositionally biased region" description="Low complexity" evidence="1">
    <location>
        <begin position="1067"/>
        <end position="1078"/>
    </location>
</feature>
<organism evidence="2 3">
    <name type="scientific">Aplysia californica</name>
    <name type="common">California sea hare</name>
    <dbReference type="NCBI Taxonomy" id="6500"/>
    <lineage>
        <taxon>Eukaryota</taxon>
        <taxon>Metazoa</taxon>
        <taxon>Spiralia</taxon>
        <taxon>Lophotrochozoa</taxon>
        <taxon>Mollusca</taxon>
        <taxon>Gastropoda</taxon>
        <taxon>Heterobranchia</taxon>
        <taxon>Euthyneura</taxon>
        <taxon>Tectipleura</taxon>
        <taxon>Aplysiida</taxon>
        <taxon>Aplysioidea</taxon>
        <taxon>Aplysiidae</taxon>
        <taxon>Aplysia</taxon>
    </lineage>
</organism>
<feature type="region of interest" description="Disordered" evidence="1">
    <location>
        <begin position="1473"/>
        <end position="1543"/>
    </location>
</feature>
<feature type="region of interest" description="Disordered" evidence="1">
    <location>
        <begin position="689"/>
        <end position="759"/>
    </location>
</feature>
<feature type="region of interest" description="Disordered" evidence="1">
    <location>
        <begin position="358"/>
        <end position="431"/>
    </location>
</feature>
<feature type="compositionally biased region" description="Polar residues" evidence="1">
    <location>
        <begin position="520"/>
        <end position="541"/>
    </location>
</feature>
<feature type="compositionally biased region" description="Polar residues" evidence="1">
    <location>
        <begin position="138"/>
        <end position="155"/>
    </location>
</feature>
<dbReference type="Proteomes" id="UP000694888">
    <property type="component" value="Unplaced"/>
</dbReference>
<feature type="region of interest" description="Disordered" evidence="1">
    <location>
        <begin position="1267"/>
        <end position="1403"/>
    </location>
</feature>
<sequence>MSSNQQSIDKTDAQEDTTGQPLLSVSSRGPQDPVSPTESQRPGSEVTSCVQTQRRGSKNPSDLKQESEISVQETGGTDLSLVEPASSPQQQPEEDVPPSRDSKVKTPVASSKRSVSFSTQVRRREFSDDSILHKRNSQPKSIPVKSQSSRPSQISKKPKSKRSFDSGATNKPSLIRNQNIEQETHDVPSDTPSETKLGPQSSTKIPFYRRPKYEGRKSSLSNQRRQYSETVFEPQSSRNSQIEEQRHSLASPQPTSYGSRAQSADSATGYNVRAVASSSYTSNRSGLSRLQSAPPLQRSMSDAQKARYGTSAITNPEFHRGLSTQGLAKQSESPFRNSFRAHTTTANQCPISEKLYSFDQQQSGTPSSFSPQTPQQQQNYHYQQQHHQQQQQQCLRQQQQKPPRLPKNVSQFSAVPSPNGKSLGTPGQPRESFLTSVRLCPSQGQAPMISEVRAMSERPWELHQKKTSGETAVGQIQPRVGQLEERGPFGMSPAAHVESQWKREYCRELSGQSSYSSPSPWNIQQTGESGSQATGKSSIQGKTRLEQEPSATFIHQLNSRQQEQKSRNTSEVSPGMPLFKARSTNMDSAVPTNQTFQWQASQSRDPPSVTPVVRPLLQRESQTTRQFSFLTGQPTLAQQRGAEYTRNSVSQWGVQHQGEAIIAQKGELASQNELQQQRELNAILKIPLPPLARDSGPTFEWRPSQSQRSQKGISLTGQLSSNDAPSMGESSSLPNGQRVSQHVQYSPGTAMRKPMAERRPTGCVWHQDVADLHGGVNMASTDLQGMQELLSEMVQAIVTEQEPFTEQDGFEYVSKQHSSNTGLPTEVHFSAPALSTFYPNHIYSNPTGKSGLGHTVDVRRPTERISTTSAGNNANRFSNSRERDGDSYSGHDYRASWKEPLSARRQSSVSPSQLATRSEYQSVALQGNITQEKCGKGLSLRELPGKDTGGETKCYLKCSCESQPSVITTTSCSPSVSYVHVQTEPVSLDNKFTMTKASLDTSALPSVPMSSDTQVPDLSPDGTDQEQVLDVLRESKGVKGLGYMRVVTMQDFCNPQTVPSQLDGKESQGAGQNSAQSQFVSIPSNLTSRREICSLVLSNKTSLHEGSVLSTKPQQDNSAFVFLGSATLWVSEIPNDSSSRSTPLSNEETTFVTCPSAQENVTTDNLTTENPASTLPYCTQQPQNKGSSLAHDSRKSSEQTNRSENRGSSSPPQAANGTEAQGTRADIPTSEKQSREDTDISVSFSTAQHSPSETVSEGRIVAHIGSLVQQSDTDTSAPTPRLSKSSQVKKYRHTSQAQIIIPDLFPEDDAPIPEDSWAGPANVSRTSQEKARSPSLNSNPFSTSSKDWSNGKGSAYDRQSSDISAVICSPSDNRPTEISVINYSPSDTQHNSGSAQLGPRHEKQDYDTSVIMHPPSDGHHDGISAGIRPLTDTQRIDTSVPKHPHSYRQHDDISAQIRLPSDTQLTDISFSKHRSFDGQNNDSSDQIGPTSDVQHSDNSALKHPASDRQHTDISVQIRSPSGGQHKNISFPTHPQSDRHHDDISAQMRRPSDTQLSDISFIKHPPSDTENNDISAPKHLPYIRQNNDISVQVRPPTGRQHNDISVQIRPSSDEQRNDISVPKYDMPGVVQSGGGLEDTHSREGSEAVHSRNVKEEVSSPDDTPPSSRVVKERPYEMTSAAQQSGRSVRSRDPSVPTSDDISAQNTSVAERSQGSVRPQTQSSSYGPSVPSDQDAPANYYVPYRAVFSLVSVMLKVLGALTLLMSVKDAAIRYYHIHREKRWPSEYYGAD</sequence>
<feature type="compositionally biased region" description="Polar residues" evidence="1">
    <location>
        <begin position="1379"/>
        <end position="1395"/>
    </location>
</feature>
<feature type="compositionally biased region" description="Polar residues" evidence="1">
    <location>
        <begin position="322"/>
        <end position="335"/>
    </location>
</feature>
<evidence type="ECO:0000256" key="1">
    <source>
        <dbReference type="SAM" id="MobiDB-lite"/>
    </source>
</evidence>
<feature type="compositionally biased region" description="Polar residues" evidence="1">
    <location>
        <begin position="1134"/>
        <end position="1187"/>
    </location>
</feature>
<feature type="compositionally biased region" description="Polar residues" evidence="1">
    <location>
        <begin position="1267"/>
        <end position="1286"/>
    </location>
</feature>
<feature type="compositionally biased region" description="Polar residues" evidence="1">
    <location>
        <begin position="408"/>
        <end position="422"/>
    </location>
</feature>
<reference evidence="3" key="1">
    <citation type="submission" date="2025-08" db="UniProtKB">
        <authorList>
            <consortium name="RefSeq"/>
        </authorList>
    </citation>
    <scope>IDENTIFICATION</scope>
</reference>
<feature type="compositionally biased region" description="Polar residues" evidence="1">
    <location>
        <begin position="1206"/>
        <end position="1221"/>
    </location>
</feature>
<proteinExistence type="predicted"/>
<keyword evidence="2" id="KW-1185">Reference proteome</keyword>
<feature type="compositionally biased region" description="Polar residues" evidence="1">
    <location>
        <begin position="1002"/>
        <end position="1016"/>
    </location>
</feature>
<feature type="region of interest" description="Disordered" evidence="1">
    <location>
        <begin position="557"/>
        <end position="578"/>
    </location>
</feature>
<feature type="compositionally biased region" description="Polar residues" evidence="1">
    <location>
        <begin position="1512"/>
        <end position="1534"/>
    </location>
</feature>
<dbReference type="GeneID" id="101860914"/>
<feature type="compositionally biased region" description="Polar residues" evidence="1">
    <location>
        <begin position="1240"/>
        <end position="1255"/>
    </location>
</feature>
<feature type="compositionally biased region" description="Polar residues" evidence="1">
    <location>
        <begin position="276"/>
        <end position="291"/>
    </location>
</feature>
<feature type="region of interest" description="Disordered" evidence="1">
    <location>
        <begin position="1002"/>
        <end position="1023"/>
    </location>
</feature>
<feature type="compositionally biased region" description="Polar residues" evidence="1">
    <location>
        <begin position="190"/>
        <end position="204"/>
    </location>
</feature>
<evidence type="ECO:0000313" key="3">
    <source>
        <dbReference type="RefSeq" id="XP_005104739.1"/>
    </source>
</evidence>
<feature type="compositionally biased region" description="Polar residues" evidence="1">
    <location>
        <begin position="864"/>
        <end position="878"/>
    </location>
</feature>
<evidence type="ECO:0000313" key="2">
    <source>
        <dbReference type="Proteomes" id="UP000694888"/>
    </source>
</evidence>
<feature type="compositionally biased region" description="Polar residues" evidence="1">
    <location>
        <begin position="108"/>
        <end position="120"/>
    </location>
</feature>
<feature type="compositionally biased region" description="Polar residues" evidence="1">
    <location>
        <begin position="218"/>
        <end position="240"/>
    </location>
</feature>
<name>A0ABM0JYT8_APLCA</name>
<feature type="region of interest" description="Disordered" evidence="1">
    <location>
        <begin position="862"/>
        <end position="891"/>
    </location>
</feature>
<feature type="region of interest" description="Disordered" evidence="1">
    <location>
        <begin position="1"/>
        <end position="335"/>
    </location>
</feature>
<feature type="compositionally biased region" description="Low complexity" evidence="1">
    <location>
        <begin position="360"/>
        <end position="400"/>
    </location>
</feature>
<feature type="compositionally biased region" description="Polar residues" evidence="1">
    <location>
        <begin position="1334"/>
        <end position="1363"/>
    </location>
</feature>
<feature type="compositionally biased region" description="Polar residues" evidence="1">
    <location>
        <begin position="68"/>
        <end position="77"/>
    </location>
</feature>
<protein>
    <submittedName>
        <fullName evidence="3">Uncharacterized protein LOC101860914</fullName>
    </submittedName>
</protein>
<feature type="compositionally biased region" description="Polar residues" evidence="1">
    <location>
        <begin position="248"/>
        <end position="269"/>
    </location>
</feature>
<feature type="compositionally biased region" description="Polar residues" evidence="1">
    <location>
        <begin position="1477"/>
        <end position="1499"/>
    </location>
</feature>
<accession>A0ABM0JYT8</accession>
<feature type="region of interest" description="Disordered" evidence="1">
    <location>
        <begin position="1587"/>
        <end position="1732"/>
    </location>
</feature>
<feature type="region of interest" description="Disordered" evidence="1">
    <location>
        <begin position="1057"/>
        <end position="1078"/>
    </location>
</feature>
<feature type="compositionally biased region" description="Polar residues" evidence="1">
    <location>
        <begin position="166"/>
        <end position="181"/>
    </location>
</feature>
<dbReference type="RefSeq" id="XP_005104739.1">
    <property type="nucleotide sequence ID" value="XM_005104682.3"/>
</dbReference>
<feature type="compositionally biased region" description="Polar residues" evidence="1">
    <location>
        <begin position="16"/>
        <end position="60"/>
    </location>
</feature>
<feature type="compositionally biased region" description="Basic and acidic residues" evidence="1">
    <location>
        <begin position="879"/>
        <end position="891"/>
    </location>
</feature>
<feature type="compositionally biased region" description="Basic and acidic residues" evidence="1">
    <location>
        <begin position="122"/>
        <end position="132"/>
    </location>
</feature>
<feature type="compositionally biased region" description="Polar residues" evidence="1">
    <location>
        <begin position="1694"/>
        <end position="1725"/>
    </location>
</feature>
<gene>
    <name evidence="3" type="primary">LOC101860914</name>
</gene>